<sequence length="318" mass="33719">MAAQASNLKIVCFFLLWYVLNVMYNESNMTVLKVLGLPWSLAALQLGLGLLYVVPKWATGLGKVPRLSQANLKAIAPIAMIHGAGQCVTVLACGAGSLAFVNVVKSLEPLFNTVFAALLMGDVLPWQVNACLLPVILGVGIASATDLSFTWECFGYAMGSNLAYSLRGVLSKRSMAVPKGEHMDAGNMFAVLNTLAFLAVLPVALALEGPVMASSWERAVSDGPYTRVELVGRVVASGLSFYLYNEVAFYTLEAVHPITHAVGNTVKRVILILFSVARFGTPMTTQSAIGSAIAVTGVFAYSVAKNVFKPAKPAPKSA</sequence>
<comment type="subcellular location">
    <subcellularLocation>
        <location evidence="1">Membrane</location>
        <topology evidence="1">Multi-pass membrane protein</topology>
    </subcellularLocation>
</comment>
<keyword evidence="3 5" id="KW-1133">Transmembrane helix</keyword>
<dbReference type="InterPro" id="IPR004853">
    <property type="entry name" value="Sugar_P_trans_dom"/>
</dbReference>
<name>A0A7S0DYK3_9EUKA</name>
<dbReference type="InterPro" id="IPR050186">
    <property type="entry name" value="TPT_transporter"/>
</dbReference>
<dbReference type="PANTHER" id="PTHR11132">
    <property type="entry name" value="SOLUTE CARRIER FAMILY 35"/>
    <property type="match status" value="1"/>
</dbReference>
<keyword evidence="2 5" id="KW-0812">Transmembrane</keyword>
<dbReference type="GO" id="GO:0016020">
    <property type="term" value="C:membrane"/>
    <property type="evidence" value="ECO:0007669"/>
    <property type="project" value="UniProtKB-SubCell"/>
</dbReference>
<dbReference type="AlphaFoldDB" id="A0A7S0DYK3"/>
<keyword evidence="4 5" id="KW-0472">Membrane</keyword>
<proteinExistence type="predicted"/>
<evidence type="ECO:0000259" key="6">
    <source>
        <dbReference type="Pfam" id="PF03151"/>
    </source>
</evidence>
<evidence type="ECO:0000256" key="5">
    <source>
        <dbReference type="SAM" id="Phobius"/>
    </source>
</evidence>
<evidence type="ECO:0000313" key="7">
    <source>
        <dbReference type="EMBL" id="CAD8468460.1"/>
    </source>
</evidence>
<feature type="domain" description="Sugar phosphate transporter" evidence="6">
    <location>
        <begin position="9"/>
        <end position="302"/>
    </location>
</feature>
<reference evidence="7" key="1">
    <citation type="submission" date="2021-01" db="EMBL/GenBank/DDBJ databases">
        <authorList>
            <person name="Corre E."/>
            <person name="Pelletier E."/>
            <person name="Niang G."/>
            <person name="Scheremetjew M."/>
            <person name="Finn R."/>
            <person name="Kale V."/>
            <person name="Holt S."/>
            <person name="Cochrane G."/>
            <person name="Meng A."/>
            <person name="Brown T."/>
            <person name="Cohen L."/>
        </authorList>
    </citation>
    <scope>NUCLEOTIDE SEQUENCE</scope>
    <source>
        <strain evidence="7">CCMP1374</strain>
    </source>
</reference>
<protein>
    <recommendedName>
        <fullName evidence="6">Sugar phosphate transporter domain-containing protein</fullName>
    </recommendedName>
</protein>
<evidence type="ECO:0000256" key="2">
    <source>
        <dbReference type="ARBA" id="ARBA00022692"/>
    </source>
</evidence>
<feature type="transmembrane region" description="Helical" evidence="5">
    <location>
        <begin position="6"/>
        <end position="24"/>
    </location>
</feature>
<feature type="transmembrane region" description="Helical" evidence="5">
    <location>
        <begin position="36"/>
        <end position="54"/>
    </location>
</feature>
<feature type="transmembrane region" description="Helical" evidence="5">
    <location>
        <begin position="288"/>
        <end position="308"/>
    </location>
</feature>
<evidence type="ECO:0000256" key="3">
    <source>
        <dbReference type="ARBA" id="ARBA00022989"/>
    </source>
</evidence>
<accession>A0A7S0DYK3</accession>
<dbReference type="EMBL" id="HBEP01002102">
    <property type="protein sequence ID" value="CAD8468460.1"/>
    <property type="molecule type" value="Transcribed_RNA"/>
</dbReference>
<evidence type="ECO:0000256" key="4">
    <source>
        <dbReference type="ARBA" id="ARBA00023136"/>
    </source>
</evidence>
<feature type="transmembrane region" description="Helical" evidence="5">
    <location>
        <begin position="113"/>
        <end position="137"/>
    </location>
</feature>
<feature type="transmembrane region" description="Helical" evidence="5">
    <location>
        <begin position="187"/>
        <end position="207"/>
    </location>
</feature>
<feature type="transmembrane region" description="Helical" evidence="5">
    <location>
        <begin position="74"/>
        <end position="101"/>
    </location>
</feature>
<organism evidence="7">
    <name type="scientific">Phaeocystis antarctica</name>
    <dbReference type="NCBI Taxonomy" id="33657"/>
    <lineage>
        <taxon>Eukaryota</taxon>
        <taxon>Haptista</taxon>
        <taxon>Haptophyta</taxon>
        <taxon>Prymnesiophyceae</taxon>
        <taxon>Phaeocystales</taxon>
        <taxon>Phaeocystaceae</taxon>
        <taxon>Phaeocystis</taxon>
    </lineage>
</organism>
<evidence type="ECO:0000256" key="1">
    <source>
        <dbReference type="ARBA" id="ARBA00004141"/>
    </source>
</evidence>
<gene>
    <name evidence="7" type="ORF">PANT1444_LOCUS1176</name>
</gene>
<dbReference type="Pfam" id="PF03151">
    <property type="entry name" value="TPT"/>
    <property type="match status" value="1"/>
</dbReference>